<feature type="compositionally biased region" description="Polar residues" evidence="1">
    <location>
        <begin position="418"/>
        <end position="434"/>
    </location>
</feature>
<feature type="chain" id="PRO_5005522294" evidence="2">
    <location>
        <begin position="20"/>
        <end position="566"/>
    </location>
</feature>
<gene>
    <name evidence="3" type="ORF">c0_g1_i1</name>
</gene>
<accession>A0A0K8VNW3</accession>
<feature type="compositionally biased region" description="Low complexity" evidence="1">
    <location>
        <begin position="346"/>
        <end position="361"/>
    </location>
</feature>
<reference evidence="3" key="1">
    <citation type="submission" date="2015-06" db="EMBL/GenBank/DDBJ databases">
        <authorList>
            <person name="Hoefler B.C."/>
            <person name="Straight P.D."/>
        </authorList>
    </citation>
    <scope>NUCLEOTIDE SEQUENCE</scope>
</reference>
<feature type="signal peptide" evidence="2">
    <location>
        <begin position="1"/>
        <end position="19"/>
    </location>
</feature>
<feature type="region of interest" description="Disordered" evidence="1">
    <location>
        <begin position="418"/>
        <end position="467"/>
    </location>
</feature>
<protein>
    <submittedName>
        <fullName evidence="3">Uncharacterized protein</fullName>
    </submittedName>
</protein>
<evidence type="ECO:0000313" key="3">
    <source>
        <dbReference type="EMBL" id="JAI40577.1"/>
    </source>
</evidence>
<feature type="compositionally biased region" description="Polar residues" evidence="1">
    <location>
        <begin position="44"/>
        <end position="53"/>
    </location>
</feature>
<sequence length="566" mass="62687">MIFQLSIFVLTALTSSTLAQYNYEPPLKRGGYNYSPPEEPFNETPPSKSFSDLRVSTSAPKLVDKTSAPHLGYTYIKPDVLFTPPTPIKNSITAKPPSNFSGLPTRVPNLKGYEYAHPAVSFTYPSINLKSNSTPVSSQIPKITLIPALKPKEAVLPPPFHLKSSGYTYPHPVIPFTIPKDGESHPSTVPTAHPTTDYSYNTSTPSIDFTSDPSISPIISTNTTYSPKIKGYTYTRPFVSFTIPARIRNDKPTQLPKLKGYFYPKPKEPLTLPNIFPKSKDNLETKQGIILKNETKAYTEISTDRSTSIMPQTSSKGYFYSPPEVPFTLPPKNSITRPSEVQITHSTNSSSTLTPKTSPLKRANGYVYSRPDTPFKTPTRLPISKAYTDRSTNIISETSSKGYLYSPPEVPFILPPKSSVTQTSEGQTNSSSKLISYPETSPLKRANGYVYSRPDTPFKTPTRSPIKISSSLPKSNGYLYIPPDITFNIPSSTPTTNRSPTKILGYSYKPPKVPFTTQKKTLKTDTPPSSILLKSQKQTKPVVNSYYLEPPQMGYIYPKPAIPFGF</sequence>
<keyword evidence="2" id="KW-0732">Signal</keyword>
<feature type="region of interest" description="Disordered" evidence="1">
    <location>
        <begin position="32"/>
        <end position="53"/>
    </location>
</feature>
<evidence type="ECO:0000256" key="2">
    <source>
        <dbReference type="SAM" id="SignalP"/>
    </source>
</evidence>
<name>A0A0K8VNW3_BACLA</name>
<dbReference type="EMBL" id="GDHF01011737">
    <property type="protein sequence ID" value="JAI40577.1"/>
    <property type="molecule type" value="Transcribed_RNA"/>
</dbReference>
<dbReference type="OrthoDB" id="76388at2759"/>
<evidence type="ECO:0000256" key="1">
    <source>
        <dbReference type="SAM" id="MobiDB-lite"/>
    </source>
</evidence>
<feature type="region of interest" description="Disordered" evidence="1">
    <location>
        <begin position="343"/>
        <end position="381"/>
    </location>
</feature>
<dbReference type="AlphaFoldDB" id="A0A0K8VNW3"/>
<proteinExistence type="predicted"/>
<organism evidence="3">
    <name type="scientific">Bactrocera latifrons</name>
    <name type="common">Malaysian fruit fly</name>
    <name type="synonym">Chaetodacus latifrons</name>
    <dbReference type="NCBI Taxonomy" id="174628"/>
    <lineage>
        <taxon>Eukaryota</taxon>
        <taxon>Metazoa</taxon>
        <taxon>Ecdysozoa</taxon>
        <taxon>Arthropoda</taxon>
        <taxon>Hexapoda</taxon>
        <taxon>Insecta</taxon>
        <taxon>Pterygota</taxon>
        <taxon>Neoptera</taxon>
        <taxon>Endopterygota</taxon>
        <taxon>Diptera</taxon>
        <taxon>Brachycera</taxon>
        <taxon>Muscomorpha</taxon>
        <taxon>Tephritoidea</taxon>
        <taxon>Tephritidae</taxon>
        <taxon>Bactrocera</taxon>
        <taxon>Bactrocera</taxon>
    </lineage>
</organism>